<dbReference type="EMBL" id="FXYH01000005">
    <property type="protein sequence ID" value="SMX39453.1"/>
    <property type="molecule type" value="Genomic_DNA"/>
</dbReference>
<dbReference type="InterPro" id="IPR003718">
    <property type="entry name" value="OsmC/Ohr_fam"/>
</dbReference>
<keyword evidence="2" id="KW-1185">Reference proteome</keyword>
<dbReference type="PANTHER" id="PTHR35368">
    <property type="entry name" value="HYDROPEROXIDE REDUCTASE"/>
    <property type="match status" value="1"/>
</dbReference>
<proteinExistence type="predicted"/>
<dbReference type="PANTHER" id="PTHR35368:SF1">
    <property type="entry name" value="HYDROPEROXIDE REDUCTASE"/>
    <property type="match status" value="1"/>
</dbReference>
<protein>
    <submittedName>
        <fullName evidence="1">OsmC-like protein</fullName>
    </submittedName>
</protein>
<dbReference type="Gene3D" id="3.30.300.20">
    <property type="match status" value="1"/>
</dbReference>
<dbReference type="SUPFAM" id="SSF82784">
    <property type="entry name" value="OsmC-like"/>
    <property type="match status" value="1"/>
</dbReference>
<name>A0A238K9F8_9RHOB</name>
<dbReference type="AlphaFoldDB" id="A0A238K9F8"/>
<sequence>MGAVKEKPIWKFKVTGGQDTTTKSHATARGKTVVIDEPIQRGGTDEGPMPVEYLFMGLLGCTQVISNKLAAHNGVSFTNMDIDIAVTMDSHGTRLISPVAIPFPEVVLDINVTYVGAREGAVAVTQQLKHHCAVSKMLQESGTRVIENWVLNGEALSA</sequence>
<reference evidence="1 2" key="1">
    <citation type="submission" date="2017-05" db="EMBL/GenBank/DDBJ databases">
        <authorList>
            <person name="Song R."/>
            <person name="Chenine A.L."/>
            <person name="Ruprecht R.M."/>
        </authorList>
    </citation>
    <scope>NUCLEOTIDE SEQUENCE [LARGE SCALE GENOMIC DNA]</scope>
    <source>
        <strain evidence="1 2">CECT 8663</strain>
    </source>
</reference>
<evidence type="ECO:0000313" key="2">
    <source>
        <dbReference type="Proteomes" id="UP000220836"/>
    </source>
</evidence>
<dbReference type="InterPro" id="IPR015946">
    <property type="entry name" value="KH_dom-like_a/b"/>
</dbReference>
<gene>
    <name evidence="1" type="ORF">PEV8663_01719</name>
</gene>
<dbReference type="InterPro" id="IPR052924">
    <property type="entry name" value="OsmC/Ohr_hydroprdx_reductase"/>
</dbReference>
<accession>A0A238K9F8</accession>
<evidence type="ECO:0000313" key="1">
    <source>
        <dbReference type="EMBL" id="SMX39453.1"/>
    </source>
</evidence>
<dbReference type="Proteomes" id="UP000220836">
    <property type="component" value="Unassembled WGS sequence"/>
</dbReference>
<organism evidence="1 2">
    <name type="scientific">Pelagimonas varians</name>
    <dbReference type="NCBI Taxonomy" id="696760"/>
    <lineage>
        <taxon>Bacteria</taxon>
        <taxon>Pseudomonadati</taxon>
        <taxon>Pseudomonadota</taxon>
        <taxon>Alphaproteobacteria</taxon>
        <taxon>Rhodobacterales</taxon>
        <taxon>Roseobacteraceae</taxon>
        <taxon>Pelagimonas</taxon>
    </lineage>
</organism>
<dbReference type="RefSeq" id="WP_097804232.1">
    <property type="nucleotide sequence ID" value="NZ_FXYH01000005.1"/>
</dbReference>
<dbReference type="OrthoDB" id="1433018at2"/>
<dbReference type="InterPro" id="IPR036102">
    <property type="entry name" value="OsmC/Ohrsf"/>
</dbReference>
<dbReference type="Pfam" id="PF02566">
    <property type="entry name" value="OsmC"/>
    <property type="match status" value="1"/>
</dbReference>